<sequence length="74" mass="8077">MTDEVEDDIRSALHDDLEERGFGCPSCDSEIFEVDIWGVGDGVNGEEVRAAVVCESCSARLNVPVDSEIVNEFV</sequence>
<dbReference type="Proteomes" id="UP001149411">
    <property type="component" value="Unassembled WGS sequence"/>
</dbReference>
<reference evidence="1" key="1">
    <citation type="submission" date="2022-09" db="EMBL/GenBank/DDBJ databases">
        <title>Haloadaptaus new haloarchaeum isolated from saline soil.</title>
        <authorList>
            <person name="Duran-Viseras A."/>
            <person name="Sanchez-Porro C."/>
            <person name="Ventosa A."/>
        </authorList>
    </citation>
    <scope>NUCLEOTIDE SEQUENCE</scope>
    <source>
        <strain evidence="1">F3-133</strain>
    </source>
</reference>
<dbReference type="AlphaFoldDB" id="A0A9Q4C1W6"/>
<evidence type="ECO:0000313" key="1">
    <source>
        <dbReference type="EMBL" id="MCX2817798.1"/>
    </source>
</evidence>
<dbReference type="EMBL" id="RKLV01000001">
    <property type="protein sequence ID" value="MCX2817798.1"/>
    <property type="molecule type" value="Genomic_DNA"/>
</dbReference>
<dbReference type="RefSeq" id="WP_266085281.1">
    <property type="nucleotide sequence ID" value="NZ_RKLV01000001.1"/>
</dbReference>
<organism evidence="1 2">
    <name type="scientific">Halorutilus salinus</name>
    <dbReference type="NCBI Taxonomy" id="2487751"/>
    <lineage>
        <taxon>Archaea</taxon>
        <taxon>Methanobacteriati</taxon>
        <taxon>Methanobacteriota</taxon>
        <taxon>Stenosarchaea group</taxon>
        <taxon>Halobacteria</taxon>
        <taxon>Halorutilales</taxon>
        <taxon>Halorutilaceae</taxon>
        <taxon>Halorutilus</taxon>
    </lineage>
</organism>
<proteinExistence type="predicted"/>
<keyword evidence="2" id="KW-1185">Reference proteome</keyword>
<accession>A0A9Q4C1W6</accession>
<protein>
    <submittedName>
        <fullName evidence="1">Uncharacterized protein</fullName>
    </submittedName>
</protein>
<gene>
    <name evidence="1" type="ORF">EGH25_00260</name>
</gene>
<comment type="caution">
    <text evidence="1">The sequence shown here is derived from an EMBL/GenBank/DDBJ whole genome shotgun (WGS) entry which is preliminary data.</text>
</comment>
<name>A0A9Q4C1W6_9EURY</name>
<evidence type="ECO:0000313" key="2">
    <source>
        <dbReference type="Proteomes" id="UP001149411"/>
    </source>
</evidence>